<protein>
    <submittedName>
        <fullName evidence="1">Uncharacterized protein</fullName>
    </submittedName>
</protein>
<accession>A0A382NX72</accession>
<proteinExistence type="predicted"/>
<name>A0A382NX72_9ZZZZ</name>
<evidence type="ECO:0000313" key="1">
    <source>
        <dbReference type="EMBL" id="SVC64161.1"/>
    </source>
</evidence>
<dbReference type="AlphaFoldDB" id="A0A382NX72"/>
<sequence>MCDKPQALDIGIDGESGEMFVYRVSGEKRALLDMGRALTIWSRWLPVVWGIRPIVNGSAIGPNEKSLNWSCVMEGGHILTLNTPNLGPPMAIATSELEAALLVMGGPAVLQGASNEEFPEHLLTGEISRVVRHNHRIHEIAQEVEEIDL</sequence>
<gene>
    <name evidence="1" type="ORF">METZ01_LOCUS317015</name>
</gene>
<dbReference type="EMBL" id="UINC01102491">
    <property type="protein sequence ID" value="SVC64161.1"/>
    <property type="molecule type" value="Genomic_DNA"/>
</dbReference>
<organism evidence="1">
    <name type="scientific">marine metagenome</name>
    <dbReference type="NCBI Taxonomy" id="408172"/>
    <lineage>
        <taxon>unclassified sequences</taxon>
        <taxon>metagenomes</taxon>
        <taxon>ecological metagenomes</taxon>
    </lineage>
</organism>
<reference evidence="1" key="1">
    <citation type="submission" date="2018-05" db="EMBL/GenBank/DDBJ databases">
        <authorList>
            <person name="Lanie J.A."/>
            <person name="Ng W.-L."/>
            <person name="Kazmierczak K.M."/>
            <person name="Andrzejewski T.M."/>
            <person name="Davidsen T.M."/>
            <person name="Wayne K.J."/>
            <person name="Tettelin H."/>
            <person name="Glass J.I."/>
            <person name="Rusch D."/>
            <person name="Podicherti R."/>
            <person name="Tsui H.-C.T."/>
            <person name="Winkler M.E."/>
        </authorList>
    </citation>
    <scope>NUCLEOTIDE SEQUENCE</scope>
</reference>